<dbReference type="PANTHER" id="PTHR40072">
    <property type="entry name" value="MOLYBDOPTERIN-GUANINE DINUCLEOTIDE BIOSYNTHESIS ADAPTER PROTEIN-RELATED"/>
    <property type="match status" value="1"/>
</dbReference>
<evidence type="ECO:0000313" key="3">
    <source>
        <dbReference type="Proteomes" id="UP001500171"/>
    </source>
</evidence>
<accession>A0ABP9N9S8</accession>
<evidence type="ECO:0000259" key="1">
    <source>
        <dbReference type="Pfam" id="PF03205"/>
    </source>
</evidence>
<dbReference type="SUPFAM" id="SSF52540">
    <property type="entry name" value="P-loop containing nucleoside triphosphate hydrolases"/>
    <property type="match status" value="1"/>
</dbReference>
<gene>
    <name evidence="2" type="primary">mobB</name>
    <name evidence="2" type="ORF">GCM10023211_20050</name>
</gene>
<dbReference type="Pfam" id="PF03205">
    <property type="entry name" value="MobB"/>
    <property type="match status" value="1"/>
</dbReference>
<protein>
    <submittedName>
        <fullName evidence="2">Molybdopterin-guanine dinucleotide biosynthesis protein MobB</fullName>
    </submittedName>
</protein>
<reference evidence="3" key="1">
    <citation type="journal article" date="2019" name="Int. J. Syst. Evol. Microbiol.">
        <title>The Global Catalogue of Microorganisms (GCM) 10K type strain sequencing project: providing services to taxonomists for standard genome sequencing and annotation.</title>
        <authorList>
            <consortium name="The Broad Institute Genomics Platform"/>
            <consortium name="The Broad Institute Genome Sequencing Center for Infectious Disease"/>
            <person name="Wu L."/>
            <person name="Ma J."/>
        </authorList>
    </citation>
    <scope>NUCLEOTIDE SEQUENCE [LARGE SCALE GENOMIC DNA]</scope>
    <source>
        <strain evidence="3">JCM 18050</strain>
    </source>
</reference>
<keyword evidence="3" id="KW-1185">Reference proteome</keyword>
<sequence>MRLIGICGYSGSGKTTLLKKLIPALQQRGIRLAVIKHSHHNMEIDTPGKDSYELRKAGAAQVMVACHQRWAMVTETINQPPNLMELAGQFRNVDLVLVEGFKEEPITKIVCHRSANQKPLFYDSMTIAIATDCALDIAIQQFDNNNVHEIAEFIQLYLSN</sequence>
<dbReference type="Proteomes" id="UP001500171">
    <property type="component" value="Unassembled WGS sequence"/>
</dbReference>
<comment type="caution">
    <text evidence="2">The sequence shown here is derived from an EMBL/GenBank/DDBJ whole genome shotgun (WGS) entry which is preliminary data.</text>
</comment>
<dbReference type="CDD" id="cd03116">
    <property type="entry name" value="MobB"/>
    <property type="match status" value="1"/>
</dbReference>
<evidence type="ECO:0000313" key="2">
    <source>
        <dbReference type="EMBL" id="GAA5112810.1"/>
    </source>
</evidence>
<dbReference type="PANTHER" id="PTHR40072:SF1">
    <property type="entry name" value="MOLYBDOPTERIN-GUANINE DINUCLEOTIDE BIOSYNTHESIS ADAPTER PROTEIN"/>
    <property type="match status" value="1"/>
</dbReference>
<dbReference type="NCBIfam" id="TIGR00176">
    <property type="entry name" value="mobB"/>
    <property type="match status" value="1"/>
</dbReference>
<dbReference type="Gene3D" id="3.40.50.300">
    <property type="entry name" value="P-loop containing nucleotide triphosphate hydrolases"/>
    <property type="match status" value="1"/>
</dbReference>
<dbReference type="RefSeq" id="WP_345491779.1">
    <property type="nucleotide sequence ID" value="NZ_BAABHY010000005.1"/>
</dbReference>
<dbReference type="EMBL" id="BAABHY010000005">
    <property type="protein sequence ID" value="GAA5112810.1"/>
    <property type="molecule type" value="Genomic_DNA"/>
</dbReference>
<proteinExistence type="predicted"/>
<name>A0ABP9N9S8_9GAMM</name>
<feature type="domain" description="Molybdopterin-guanine dinucleotide biosynthesis protein B (MobB)" evidence="1">
    <location>
        <begin position="4"/>
        <end position="132"/>
    </location>
</feature>
<organism evidence="2 3">
    <name type="scientific">Orbus sasakiae</name>
    <dbReference type="NCBI Taxonomy" id="1078475"/>
    <lineage>
        <taxon>Bacteria</taxon>
        <taxon>Pseudomonadati</taxon>
        <taxon>Pseudomonadota</taxon>
        <taxon>Gammaproteobacteria</taxon>
        <taxon>Orbales</taxon>
        <taxon>Orbaceae</taxon>
        <taxon>Orbus</taxon>
    </lineage>
</organism>
<dbReference type="InterPro" id="IPR004435">
    <property type="entry name" value="MobB_dom"/>
</dbReference>
<dbReference type="InterPro" id="IPR027417">
    <property type="entry name" value="P-loop_NTPase"/>
</dbReference>
<dbReference type="InterPro" id="IPR052539">
    <property type="entry name" value="MGD_biosynthesis_adapter"/>
</dbReference>